<protein>
    <submittedName>
        <fullName evidence="1">Uncharacterized protein</fullName>
    </submittedName>
</protein>
<sequence>MVSDNSNNPYQQLKYLYRTEDYTCLFQLLDQLNDKINENKLLKNKILQEAEYLQLQLEIKNSCSAGGHEVKDINDVGNNDEEEEEDYLLSKLKYTNEMISLEQIFPYSIKETHLTGKELKLFNLRKENFYLKKLLQDKINYNKHCLKLVTDYQDAIQNIISNLHYVVEQRNSEKIEEFKCQHKIIEEKKKALFAGYNEMVDKMSRISALTDILE</sequence>
<name>A0A1E4U2U3_PACTA</name>
<dbReference type="Proteomes" id="UP000094236">
    <property type="component" value="Unassembled WGS sequence"/>
</dbReference>
<evidence type="ECO:0000313" key="1">
    <source>
        <dbReference type="EMBL" id="ODV98320.1"/>
    </source>
</evidence>
<organism evidence="1 2">
    <name type="scientific">Pachysolen tannophilus NRRL Y-2460</name>
    <dbReference type="NCBI Taxonomy" id="669874"/>
    <lineage>
        <taxon>Eukaryota</taxon>
        <taxon>Fungi</taxon>
        <taxon>Dikarya</taxon>
        <taxon>Ascomycota</taxon>
        <taxon>Saccharomycotina</taxon>
        <taxon>Pichiomycetes</taxon>
        <taxon>Pachysolenaceae</taxon>
        <taxon>Pachysolen</taxon>
    </lineage>
</organism>
<proteinExistence type="predicted"/>
<evidence type="ECO:0000313" key="2">
    <source>
        <dbReference type="Proteomes" id="UP000094236"/>
    </source>
</evidence>
<keyword evidence="2" id="KW-1185">Reference proteome</keyword>
<reference evidence="2" key="1">
    <citation type="submission" date="2016-05" db="EMBL/GenBank/DDBJ databases">
        <title>Comparative genomics of biotechnologically important yeasts.</title>
        <authorList>
            <consortium name="DOE Joint Genome Institute"/>
            <person name="Riley R."/>
            <person name="Haridas S."/>
            <person name="Wolfe K.H."/>
            <person name="Lopes M.R."/>
            <person name="Hittinger C.T."/>
            <person name="Goker M."/>
            <person name="Salamov A."/>
            <person name="Wisecaver J."/>
            <person name="Long T.M."/>
            <person name="Aerts A.L."/>
            <person name="Barry K."/>
            <person name="Choi C."/>
            <person name="Clum A."/>
            <person name="Coughlan A.Y."/>
            <person name="Deshpande S."/>
            <person name="Douglass A.P."/>
            <person name="Hanson S.J."/>
            <person name="Klenk H.-P."/>
            <person name="Labutti K."/>
            <person name="Lapidus A."/>
            <person name="Lindquist E."/>
            <person name="Lipzen A."/>
            <person name="Meier-Kolthoff J.P."/>
            <person name="Ohm R.A."/>
            <person name="Otillar R.P."/>
            <person name="Pangilinan J."/>
            <person name="Peng Y."/>
            <person name="Rokas A."/>
            <person name="Rosa C.A."/>
            <person name="Scheuner C."/>
            <person name="Sibirny A.A."/>
            <person name="Slot J.C."/>
            <person name="Stielow J.B."/>
            <person name="Sun H."/>
            <person name="Kurtzman C.P."/>
            <person name="Blackwell M."/>
            <person name="Grigoriev I.V."/>
            <person name="Jeffries T.W."/>
        </authorList>
    </citation>
    <scope>NUCLEOTIDE SEQUENCE [LARGE SCALE GENOMIC DNA]</scope>
    <source>
        <strain evidence="2">NRRL Y-2460</strain>
    </source>
</reference>
<dbReference type="AlphaFoldDB" id="A0A1E4U2U3"/>
<dbReference type="EMBL" id="KV454011">
    <property type="protein sequence ID" value="ODV98320.1"/>
    <property type="molecule type" value="Genomic_DNA"/>
</dbReference>
<accession>A0A1E4U2U3</accession>
<gene>
    <name evidence="1" type="ORF">PACTADRAFT_48103</name>
</gene>